<protein>
    <submittedName>
        <fullName evidence="1">Uncharacterized protein</fullName>
    </submittedName>
</protein>
<proteinExistence type="predicted"/>
<gene>
    <name evidence="1" type="ORF">NCTC13038_05536</name>
</gene>
<organism evidence="1 2">
    <name type="scientific">Raoultella terrigena</name>
    <name type="common">Klebsiella terrigena</name>
    <dbReference type="NCBI Taxonomy" id="577"/>
    <lineage>
        <taxon>Bacteria</taxon>
        <taxon>Pseudomonadati</taxon>
        <taxon>Pseudomonadota</taxon>
        <taxon>Gammaproteobacteria</taxon>
        <taxon>Enterobacterales</taxon>
        <taxon>Enterobacteriaceae</taxon>
        <taxon>Klebsiella/Raoultella group</taxon>
        <taxon>Raoultella</taxon>
    </lineage>
</organism>
<dbReference type="AlphaFoldDB" id="A0A485CRS7"/>
<sequence length="31" mass="3389">MTPLLPKDKCCRQQPIALLPLFCAEKGALCS</sequence>
<name>A0A485CRS7_RAOTE</name>
<dbReference type="Proteomes" id="UP000332594">
    <property type="component" value="Unassembled WGS sequence"/>
</dbReference>
<evidence type="ECO:0000313" key="1">
    <source>
        <dbReference type="EMBL" id="VFS87211.1"/>
    </source>
</evidence>
<reference evidence="1 2" key="1">
    <citation type="submission" date="2019-03" db="EMBL/GenBank/DDBJ databases">
        <authorList>
            <consortium name="Pathogen Informatics"/>
        </authorList>
    </citation>
    <scope>NUCLEOTIDE SEQUENCE [LARGE SCALE GENOMIC DNA]</scope>
    <source>
        <strain evidence="1 2">NCTC13038</strain>
    </source>
</reference>
<accession>A0A485CRS7</accession>
<evidence type="ECO:0000313" key="2">
    <source>
        <dbReference type="Proteomes" id="UP000332594"/>
    </source>
</evidence>
<dbReference type="EMBL" id="CAADJG010000002">
    <property type="protein sequence ID" value="VFS87211.1"/>
    <property type="molecule type" value="Genomic_DNA"/>
</dbReference>